<evidence type="ECO:0000256" key="1">
    <source>
        <dbReference type="ARBA" id="ARBA00004123"/>
    </source>
</evidence>
<keyword evidence="8" id="KW-0539">Nucleus</keyword>
<keyword evidence="6" id="KW-0597">Phosphoprotein</keyword>
<feature type="compositionally biased region" description="Acidic residues" evidence="9">
    <location>
        <begin position="65"/>
        <end position="77"/>
    </location>
</feature>
<dbReference type="InterPro" id="IPR007504">
    <property type="entry name" value="H/ACA_rnp_Gar1/Naf1"/>
</dbReference>
<feature type="compositionally biased region" description="Pro residues" evidence="9">
    <location>
        <begin position="394"/>
        <end position="407"/>
    </location>
</feature>
<keyword evidence="11" id="KW-1185">Reference proteome</keyword>
<gene>
    <name evidence="10" type="ORF">AMSG_02889</name>
</gene>
<dbReference type="PANTHER" id="PTHR31633">
    <property type="entry name" value="H/ACA RIBONUCLEOPROTEIN COMPLEX NON-CORE SUBUNIT NAF1"/>
    <property type="match status" value="1"/>
</dbReference>
<feature type="region of interest" description="Disordered" evidence="9">
    <location>
        <begin position="221"/>
        <end position="327"/>
    </location>
</feature>
<dbReference type="InterPro" id="IPR040309">
    <property type="entry name" value="Naf1"/>
</dbReference>
<dbReference type="RefSeq" id="XP_013760724.1">
    <property type="nucleotide sequence ID" value="XM_013905270.1"/>
</dbReference>
<feature type="compositionally biased region" description="Low complexity" evidence="9">
    <location>
        <begin position="1"/>
        <end position="64"/>
    </location>
</feature>
<evidence type="ECO:0000256" key="2">
    <source>
        <dbReference type="ARBA" id="ARBA00009801"/>
    </source>
</evidence>
<dbReference type="STRING" id="461836.A0A0L0D554"/>
<comment type="subcellular location">
    <subcellularLocation>
        <location evidence="1">Nucleus</location>
    </subcellularLocation>
</comment>
<protein>
    <recommendedName>
        <fullName evidence="3">H/ACA ribonucleoprotein complex non-core subunit NAF1</fullName>
    </recommendedName>
</protein>
<name>A0A0L0D554_THETB</name>
<dbReference type="OMA" id="WKNDDEP"/>
<keyword evidence="10" id="KW-0687">Ribonucleoprotein</keyword>
<feature type="compositionally biased region" description="Pro residues" evidence="9">
    <location>
        <begin position="310"/>
        <end position="325"/>
    </location>
</feature>
<dbReference type="GO" id="GO:0005732">
    <property type="term" value="C:sno(s)RNA-containing ribonucleoprotein complex"/>
    <property type="evidence" value="ECO:0007669"/>
    <property type="project" value="InterPro"/>
</dbReference>
<keyword evidence="7" id="KW-0694">RNA-binding</keyword>
<evidence type="ECO:0000256" key="3">
    <source>
        <dbReference type="ARBA" id="ARBA00021438"/>
    </source>
</evidence>
<evidence type="ECO:0000256" key="6">
    <source>
        <dbReference type="ARBA" id="ARBA00022553"/>
    </source>
</evidence>
<dbReference type="GeneID" id="25562535"/>
<dbReference type="Pfam" id="PF04410">
    <property type="entry name" value="Gar1"/>
    <property type="match status" value="1"/>
</dbReference>
<dbReference type="Proteomes" id="UP000054408">
    <property type="component" value="Unassembled WGS sequence"/>
</dbReference>
<feature type="region of interest" description="Disordered" evidence="9">
    <location>
        <begin position="1"/>
        <end position="77"/>
    </location>
</feature>
<feature type="compositionally biased region" description="Basic residues" evidence="9">
    <location>
        <begin position="249"/>
        <end position="258"/>
    </location>
</feature>
<dbReference type="EMBL" id="GL349442">
    <property type="protein sequence ID" value="KNC46433.1"/>
    <property type="molecule type" value="Genomic_DNA"/>
</dbReference>
<evidence type="ECO:0000256" key="7">
    <source>
        <dbReference type="ARBA" id="ARBA00022884"/>
    </source>
</evidence>
<dbReference type="GO" id="GO:0005634">
    <property type="term" value="C:nucleus"/>
    <property type="evidence" value="ECO:0007669"/>
    <property type="project" value="UniProtKB-SubCell"/>
</dbReference>
<dbReference type="AlphaFoldDB" id="A0A0L0D554"/>
<comment type="similarity">
    <text evidence="2">Belongs to the NAF1 family.</text>
</comment>
<dbReference type="InterPro" id="IPR038664">
    <property type="entry name" value="Gar1/Naf1_Cbf5-bd_sf"/>
</dbReference>
<evidence type="ECO:0000313" key="10">
    <source>
        <dbReference type="EMBL" id="KNC46433.1"/>
    </source>
</evidence>
<dbReference type="GO" id="GO:0006364">
    <property type="term" value="P:rRNA processing"/>
    <property type="evidence" value="ECO:0007669"/>
    <property type="project" value="UniProtKB-KW"/>
</dbReference>
<accession>A0A0L0D554</accession>
<dbReference type="GO" id="GO:0003723">
    <property type="term" value="F:RNA binding"/>
    <property type="evidence" value="ECO:0007669"/>
    <property type="project" value="UniProtKB-KW"/>
</dbReference>
<dbReference type="Gene3D" id="2.40.10.230">
    <property type="entry name" value="Probable tRNA pseudouridine synthase domain"/>
    <property type="match status" value="1"/>
</dbReference>
<evidence type="ECO:0000313" key="11">
    <source>
        <dbReference type="Proteomes" id="UP000054408"/>
    </source>
</evidence>
<organism evidence="10 11">
    <name type="scientific">Thecamonas trahens ATCC 50062</name>
    <dbReference type="NCBI Taxonomy" id="461836"/>
    <lineage>
        <taxon>Eukaryota</taxon>
        <taxon>Apusozoa</taxon>
        <taxon>Apusomonadida</taxon>
        <taxon>Apusomonadidae</taxon>
        <taxon>Thecamonas</taxon>
    </lineage>
</organism>
<dbReference type="GO" id="GO:0001522">
    <property type="term" value="P:pseudouridine synthesis"/>
    <property type="evidence" value="ECO:0007669"/>
    <property type="project" value="InterPro"/>
</dbReference>
<reference evidence="10 11" key="1">
    <citation type="submission" date="2010-05" db="EMBL/GenBank/DDBJ databases">
        <title>The Genome Sequence of Thecamonas trahens ATCC 50062.</title>
        <authorList>
            <consortium name="The Broad Institute Genome Sequencing Platform"/>
            <person name="Russ C."/>
            <person name="Cuomo C."/>
            <person name="Shea T."/>
            <person name="Young S.K."/>
            <person name="Zeng Q."/>
            <person name="Koehrsen M."/>
            <person name="Haas B."/>
            <person name="Borodovsky M."/>
            <person name="Guigo R."/>
            <person name="Alvarado L."/>
            <person name="Berlin A."/>
            <person name="Bochicchio J."/>
            <person name="Borenstein D."/>
            <person name="Chapman S."/>
            <person name="Chen Z."/>
            <person name="Freedman E."/>
            <person name="Gellesch M."/>
            <person name="Goldberg J."/>
            <person name="Griggs A."/>
            <person name="Gujja S."/>
            <person name="Heilman E."/>
            <person name="Heiman D."/>
            <person name="Hepburn T."/>
            <person name="Howarth C."/>
            <person name="Jen D."/>
            <person name="Larson L."/>
            <person name="Mehta T."/>
            <person name="Park D."/>
            <person name="Pearson M."/>
            <person name="Roberts A."/>
            <person name="Saif S."/>
            <person name="Shenoy N."/>
            <person name="Sisk P."/>
            <person name="Stolte C."/>
            <person name="Sykes S."/>
            <person name="Thomson T."/>
            <person name="Walk T."/>
            <person name="White J."/>
            <person name="Yandava C."/>
            <person name="Burger G."/>
            <person name="Gray M.W."/>
            <person name="Holland P.W.H."/>
            <person name="King N."/>
            <person name="Lang F.B.F."/>
            <person name="Roger A.J."/>
            <person name="Ruiz-Trillo I."/>
            <person name="Lander E."/>
            <person name="Nusbaum C."/>
        </authorList>
    </citation>
    <scope>NUCLEOTIDE SEQUENCE [LARGE SCALE GENOMIC DNA]</scope>
    <source>
        <strain evidence="10 11">ATCC 50062</strain>
    </source>
</reference>
<feature type="compositionally biased region" description="Acidic residues" evidence="9">
    <location>
        <begin position="228"/>
        <end position="245"/>
    </location>
</feature>
<dbReference type="PANTHER" id="PTHR31633:SF1">
    <property type="entry name" value="H_ACA RIBONUCLEOPROTEIN COMPLEX NON-CORE SUBUNIT NAF1"/>
    <property type="match status" value="1"/>
</dbReference>
<dbReference type="eggNOG" id="KOG2236">
    <property type="taxonomic scope" value="Eukaryota"/>
</dbReference>
<dbReference type="SUPFAM" id="SSF50447">
    <property type="entry name" value="Translation proteins"/>
    <property type="match status" value="1"/>
</dbReference>
<keyword evidence="4" id="KW-0690">Ribosome biogenesis</keyword>
<feature type="region of interest" description="Disordered" evidence="9">
    <location>
        <begin position="359"/>
        <end position="407"/>
    </location>
</feature>
<evidence type="ECO:0000256" key="4">
    <source>
        <dbReference type="ARBA" id="ARBA00022517"/>
    </source>
</evidence>
<dbReference type="InterPro" id="IPR009000">
    <property type="entry name" value="Transl_B-barrel_sf"/>
</dbReference>
<evidence type="ECO:0000256" key="5">
    <source>
        <dbReference type="ARBA" id="ARBA00022552"/>
    </source>
</evidence>
<evidence type="ECO:0000256" key="8">
    <source>
        <dbReference type="ARBA" id="ARBA00023242"/>
    </source>
</evidence>
<proteinExistence type="inferred from homology"/>
<keyword evidence="5" id="KW-0698">rRNA processing</keyword>
<evidence type="ECO:0000256" key="9">
    <source>
        <dbReference type="SAM" id="MobiDB-lite"/>
    </source>
</evidence>
<dbReference type="OrthoDB" id="21550at2759"/>
<dbReference type="GO" id="GO:0000493">
    <property type="term" value="P:box H/ACA snoRNP assembly"/>
    <property type="evidence" value="ECO:0007669"/>
    <property type="project" value="InterPro"/>
</dbReference>
<sequence>MANDDSAATAAAAPAPAAAAPSTTSAAQPGPSLVASLSSSSSPSNGACAESGEASSSSSSSSDSEASDCEGSDLGFEDVDAEWKVRQAAEERKKMLAEVPRTANEVLNPPVADVSAVSVAADEPLELVGTISSQLDAVVVIKGLELSRPLEEGSILCTQDRKVIGAVAETLGPVQSPFYTVRFGDEAQVAAAGLALRAPVFTPKSRAQFVTRIDELMAEQGSDASSWNDEEVADHERDFSDDEAEMAARKKRKKRKRGGDKPGTPAPSGRPSKTAKPRPRARPAPIIQPGQYGAPRPAHAPQTRHVHGMPGPPPTAANVHPPTPRPTGFGFGYPAPIMSNYVPPAPALAPHVIPMARRMAFGGPPPPSMHPPSMQRQGPMPPPAQQHPTAFPSYVPPPSAYPPQQPR</sequence>